<keyword evidence="8" id="KW-1185">Reference proteome</keyword>
<dbReference type="InterPro" id="IPR036775">
    <property type="entry name" value="DNA_pol_Y-fam_lit_finger_sf"/>
</dbReference>
<keyword evidence="4" id="KW-0234">DNA repair</keyword>
<dbReference type="SUPFAM" id="SSF56672">
    <property type="entry name" value="DNA/RNA polymerases"/>
    <property type="match status" value="1"/>
</dbReference>
<reference evidence="7 8" key="1">
    <citation type="submission" date="2017-08" db="EMBL/GenBank/DDBJ databases">
        <title>Identification and genetic characteristics of simultaneous BTEX- and naphthalene-degrading Paraburkholderia sp. BN5 isolated from petroleum-contaminated soil.</title>
        <authorList>
            <person name="Lee Y."/>
            <person name="Jeon C.O."/>
        </authorList>
    </citation>
    <scope>NUCLEOTIDE SEQUENCE [LARGE SCALE GENOMIC DNA]</scope>
    <source>
        <strain evidence="7 8">BN5</strain>
        <plasmid evidence="7 8">pBN2</plasmid>
    </source>
</reference>
<geneLocation type="plasmid" evidence="7 8">
    <name>pBN2</name>
</geneLocation>
<dbReference type="Gene3D" id="3.40.1170.60">
    <property type="match status" value="1"/>
</dbReference>
<dbReference type="InterPro" id="IPR025188">
    <property type="entry name" value="DUF4113"/>
</dbReference>
<dbReference type="PANTHER" id="PTHR11076:SF34">
    <property type="entry name" value="PROTEIN UMUC"/>
    <property type="match status" value="1"/>
</dbReference>
<dbReference type="InterPro" id="IPR050116">
    <property type="entry name" value="DNA_polymerase-Y"/>
</dbReference>
<dbReference type="GO" id="GO:0042276">
    <property type="term" value="P:error-prone translesion synthesis"/>
    <property type="evidence" value="ECO:0007669"/>
    <property type="project" value="TreeGrafter"/>
</dbReference>
<dbReference type="Pfam" id="PF13438">
    <property type="entry name" value="DUF4113"/>
    <property type="match status" value="1"/>
</dbReference>
<dbReference type="OrthoDB" id="9808813at2"/>
<accession>A0A248VYC3</accession>
<gene>
    <name evidence="7" type="ORF">CJU94_37575</name>
</gene>
<keyword evidence="2" id="KW-0227">DNA damage</keyword>
<dbReference type="Proteomes" id="UP000215158">
    <property type="component" value="Plasmid pBN2"/>
</dbReference>
<dbReference type="SUPFAM" id="SSF100879">
    <property type="entry name" value="Lesion bypass DNA polymerase (Y-family), little finger domain"/>
    <property type="match status" value="1"/>
</dbReference>
<dbReference type="GO" id="GO:0003887">
    <property type="term" value="F:DNA-directed DNA polymerase activity"/>
    <property type="evidence" value="ECO:0007669"/>
    <property type="project" value="TreeGrafter"/>
</dbReference>
<dbReference type="Gene3D" id="3.30.70.270">
    <property type="match status" value="1"/>
</dbReference>
<keyword evidence="7" id="KW-0614">Plasmid</keyword>
<evidence type="ECO:0000256" key="2">
    <source>
        <dbReference type="ARBA" id="ARBA00022763"/>
    </source>
</evidence>
<dbReference type="AlphaFoldDB" id="A0A248VYC3"/>
<feature type="domain" description="UmuC" evidence="6">
    <location>
        <begin position="19"/>
        <end position="204"/>
    </location>
</feature>
<evidence type="ECO:0000256" key="5">
    <source>
        <dbReference type="ARBA" id="ARBA00023236"/>
    </source>
</evidence>
<dbReference type="InterPro" id="IPR001126">
    <property type="entry name" value="UmuC"/>
</dbReference>
<dbReference type="RefSeq" id="WP_095423646.1">
    <property type="nucleotide sequence ID" value="NZ_CP022992.1"/>
</dbReference>
<evidence type="ECO:0000259" key="6">
    <source>
        <dbReference type="PROSITE" id="PS50173"/>
    </source>
</evidence>
<dbReference type="InterPro" id="IPR043502">
    <property type="entry name" value="DNA/RNA_pol_sf"/>
</dbReference>
<dbReference type="GO" id="GO:0003684">
    <property type="term" value="F:damaged DNA binding"/>
    <property type="evidence" value="ECO:0007669"/>
    <property type="project" value="InterPro"/>
</dbReference>
<name>A0A248VYC3_9BURK</name>
<dbReference type="EMBL" id="CP022992">
    <property type="protein sequence ID" value="ASW03883.1"/>
    <property type="molecule type" value="Genomic_DNA"/>
</dbReference>
<evidence type="ECO:0000256" key="1">
    <source>
        <dbReference type="ARBA" id="ARBA00010945"/>
    </source>
</evidence>
<dbReference type="NCBIfam" id="NF002955">
    <property type="entry name" value="PRK03609.1"/>
    <property type="match status" value="1"/>
</dbReference>
<dbReference type="KEGG" id="parb:CJU94_37575"/>
<proteinExistence type="inferred from homology"/>
<dbReference type="PROSITE" id="PS50173">
    <property type="entry name" value="UMUC"/>
    <property type="match status" value="1"/>
</dbReference>
<dbReference type="GO" id="GO:0006281">
    <property type="term" value="P:DNA repair"/>
    <property type="evidence" value="ECO:0007669"/>
    <property type="project" value="UniProtKB-KW"/>
</dbReference>
<dbReference type="Gene3D" id="1.10.150.20">
    <property type="entry name" value="5' to 3' exonuclease, C-terminal subdomain"/>
    <property type="match status" value="1"/>
</dbReference>
<dbReference type="InterPro" id="IPR024728">
    <property type="entry name" value="PolY_HhH_motif"/>
</dbReference>
<dbReference type="Gene3D" id="3.30.1490.100">
    <property type="entry name" value="DNA polymerase, Y-family, little finger domain"/>
    <property type="match status" value="1"/>
</dbReference>
<sequence length="443" mass="48631">MGRGDVLHQGVAVKTSRPVALIDGNSFYCSCERVFRPALVGRPLIVLSNNDGCAIARTAEAKALGIKMGQPWFEIRHLERDAGLVALSANFELYADISDRMMAIIGQFGPDQHIYSIDESFLFVDGIRDNLTDYAQQMRARVLQWVGIPTCVGIGSTYTQAKLANHVAKKRPHWNGVCDLTAMPRGALATLMREVDVGNVWGVGPRLAPRLRELGIASALDLARAAPEAIAGEFSVVLARTVRELRGTPCIDLGADTAPRKQIMTSRSFGRVVLDQAELAEAIAEFAERAAHRLRAQRSRAGALQVFIRNSPFREREAPFSAATSIRLTPATQDTRQIVQAARYALRGIFRQGVRYAKAGVMLFDLSSVDVEQLELFGADEPMTGNGRDPQALMQTIDALNARFGRGTVKLAGAGLAQEWRHRPERLTPAYTTDWNQLPIVRA</sequence>
<dbReference type="InterPro" id="IPR043128">
    <property type="entry name" value="Rev_trsase/Diguanyl_cyclase"/>
</dbReference>
<comment type="similarity">
    <text evidence="1">Belongs to the DNA polymerase type-Y family.</text>
</comment>
<evidence type="ECO:0000313" key="8">
    <source>
        <dbReference type="Proteomes" id="UP000215158"/>
    </source>
</evidence>
<dbReference type="InterPro" id="IPR017961">
    <property type="entry name" value="DNA_pol_Y-fam_little_finger"/>
</dbReference>
<dbReference type="Pfam" id="PF11799">
    <property type="entry name" value="IMS_C"/>
    <property type="match status" value="1"/>
</dbReference>
<dbReference type="Pfam" id="PF00817">
    <property type="entry name" value="IMS"/>
    <property type="match status" value="1"/>
</dbReference>
<dbReference type="CDD" id="cd01700">
    <property type="entry name" value="PolY_Pol_V_umuC"/>
    <property type="match status" value="1"/>
</dbReference>
<keyword evidence="3" id="KW-0741">SOS mutagenesis</keyword>
<organism evidence="7 8">
    <name type="scientific">Paraburkholderia aromaticivorans</name>
    <dbReference type="NCBI Taxonomy" id="2026199"/>
    <lineage>
        <taxon>Bacteria</taxon>
        <taxon>Pseudomonadati</taxon>
        <taxon>Pseudomonadota</taxon>
        <taxon>Betaproteobacteria</taxon>
        <taxon>Burkholderiales</taxon>
        <taxon>Burkholderiaceae</taxon>
        <taxon>Paraburkholderia</taxon>
    </lineage>
</organism>
<protein>
    <recommendedName>
        <fullName evidence="6">UmuC domain-containing protein</fullName>
    </recommendedName>
</protein>
<evidence type="ECO:0000313" key="7">
    <source>
        <dbReference type="EMBL" id="ASW03883.1"/>
    </source>
</evidence>
<evidence type="ECO:0000256" key="3">
    <source>
        <dbReference type="ARBA" id="ARBA00023199"/>
    </source>
</evidence>
<dbReference type="PANTHER" id="PTHR11076">
    <property type="entry name" value="DNA REPAIR POLYMERASE UMUC / TRANSFERASE FAMILY MEMBER"/>
    <property type="match status" value="1"/>
</dbReference>
<dbReference type="Pfam" id="PF11798">
    <property type="entry name" value="IMS_HHH"/>
    <property type="match status" value="1"/>
</dbReference>
<keyword evidence="5" id="KW-0742">SOS response</keyword>
<dbReference type="GO" id="GO:0005829">
    <property type="term" value="C:cytosol"/>
    <property type="evidence" value="ECO:0007669"/>
    <property type="project" value="TreeGrafter"/>
</dbReference>
<evidence type="ECO:0000256" key="4">
    <source>
        <dbReference type="ARBA" id="ARBA00023204"/>
    </source>
</evidence>
<dbReference type="GO" id="GO:0009432">
    <property type="term" value="P:SOS response"/>
    <property type="evidence" value="ECO:0007669"/>
    <property type="project" value="UniProtKB-KW"/>
</dbReference>